<reference evidence="4" key="1">
    <citation type="submission" date="2021-01" db="EMBL/GenBank/DDBJ databases">
        <authorList>
            <person name="Kaushik A."/>
        </authorList>
    </citation>
    <scope>NUCLEOTIDE SEQUENCE</scope>
    <source>
        <strain evidence="4">AG3-1AP</strain>
    </source>
</reference>
<proteinExistence type="inferred from homology"/>
<dbReference type="PANTHER" id="PTHR24320:SF282">
    <property type="entry name" value="WW DOMAIN-CONTAINING OXIDOREDUCTASE"/>
    <property type="match status" value="1"/>
</dbReference>
<dbReference type="Gene3D" id="3.40.50.720">
    <property type="entry name" value="NAD(P)-binding Rossmann-like Domain"/>
    <property type="match status" value="1"/>
</dbReference>
<dbReference type="Proteomes" id="UP000663831">
    <property type="component" value="Unassembled WGS sequence"/>
</dbReference>
<keyword evidence="3" id="KW-0560">Oxidoreductase</keyword>
<organism evidence="4 5">
    <name type="scientific">Rhizoctonia solani</name>
    <dbReference type="NCBI Taxonomy" id="456999"/>
    <lineage>
        <taxon>Eukaryota</taxon>
        <taxon>Fungi</taxon>
        <taxon>Dikarya</taxon>
        <taxon>Basidiomycota</taxon>
        <taxon>Agaricomycotina</taxon>
        <taxon>Agaricomycetes</taxon>
        <taxon>Cantharellales</taxon>
        <taxon>Ceratobasidiaceae</taxon>
        <taxon>Rhizoctonia</taxon>
    </lineage>
</organism>
<keyword evidence="2" id="KW-0521">NADP</keyword>
<evidence type="ECO:0000313" key="5">
    <source>
        <dbReference type="Proteomes" id="UP000663831"/>
    </source>
</evidence>
<dbReference type="EMBL" id="CAJMWV010002581">
    <property type="protein sequence ID" value="CAE6466252.1"/>
    <property type="molecule type" value="Genomic_DNA"/>
</dbReference>
<dbReference type="InterPro" id="IPR036291">
    <property type="entry name" value="NAD(P)-bd_dom_sf"/>
</dbReference>
<dbReference type="SUPFAM" id="SSF51735">
    <property type="entry name" value="NAD(P)-binding Rossmann-fold domains"/>
    <property type="match status" value="1"/>
</dbReference>
<evidence type="ECO:0000256" key="2">
    <source>
        <dbReference type="ARBA" id="ARBA00022857"/>
    </source>
</evidence>
<sequence length="206" mass="23130">MMAINHVGHYVLTTTLLGLMKKTSSEKGSDVRIVNVSSTVHNAWEKKTQISFSDPLDFSKPFPPKNPNTWSHTIARYSRTKLANLLFTQELQRQLDEESCDIITVSVHPGYVATDAVRESMAKMPILGWMSNILAKFFLIDEAAGARNSVYAASNPVIRSDPERHRGKFMTPIGTITPPSVLAQDPDLARDLWTLTEKLVYQRMNP</sequence>
<evidence type="ECO:0000256" key="3">
    <source>
        <dbReference type="ARBA" id="ARBA00023002"/>
    </source>
</evidence>
<protein>
    <submittedName>
        <fullName evidence="4">Uncharacterized protein</fullName>
    </submittedName>
</protein>
<comment type="caution">
    <text evidence="4">The sequence shown here is derived from an EMBL/GenBank/DDBJ whole genome shotgun (WGS) entry which is preliminary data.</text>
</comment>
<accession>A0A8H3GSS9</accession>
<name>A0A8H3GSS9_9AGAM</name>
<dbReference type="PANTHER" id="PTHR24320">
    <property type="entry name" value="RETINOL DEHYDROGENASE"/>
    <property type="match status" value="1"/>
</dbReference>
<dbReference type="AlphaFoldDB" id="A0A8H3GSS9"/>
<gene>
    <name evidence="4" type="ORF">RDB_LOCUS81221</name>
</gene>
<dbReference type="GO" id="GO:0016491">
    <property type="term" value="F:oxidoreductase activity"/>
    <property type="evidence" value="ECO:0007669"/>
    <property type="project" value="UniProtKB-KW"/>
</dbReference>
<evidence type="ECO:0000256" key="1">
    <source>
        <dbReference type="ARBA" id="ARBA00006484"/>
    </source>
</evidence>
<evidence type="ECO:0000313" key="4">
    <source>
        <dbReference type="EMBL" id="CAE6466252.1"/>
    </source>
</evidence>
<comment type="similarity">
    <text evidence="1">Belongs to the short-chain dehydrogenases/reductases (SDR) family.</text>
</comment>